<dbReference type="EMBL" id="CACRXK020010145">
    <property type="protein sequence ID" value="CAB4018739.1"/>
    <property type="molecule type" value="Genomic_DNA"/>
</dbReference>
<organism evidence="3 4">
    <name type="scientific">Paramuricea clavata</name>
    <name type="common">Red gorgonian</name>
    <name type="synonym">Violescent sea-whip</name>
    <dbReference type="NCBI Taxonomy" id="317549"/>
    <lineage>
        <taxon>Eukaryota</taxon>
        <taxon>Metazoa</taxon>
        <taxon>Cnidaria</taxon>
        <taxon>Anthozoa</taxon>
        <taxon>Octocorallia</taxon>
        <taxon>Malacalcyonacea</taxon>
        <taxon>Plexauridae</taxon>
        <taxon>Paramuricea</taxon>
    </lineage>
</organism>
<reference evidence="3" key="1">
    <citation type="submission" date="2020-04" db="EMBL/GenBank/DDBJ databases">
        <authorList>
            <person name="Alioto T."/>
            <person name="Alioto T."/>
            <person name="Gomez Garrido J."/>
        </authorList>
    </citation>
    <scope>NUCLEOTIDE SEQUENCE</scope>
    <source>
        <strain evidence="3">A484AB</strain>
    </source>
</reference>
<proteinExistence type="predicted"/>
<gene>
    <name evidence="3" type="ORF">PACLA_8A009090</name>
    <name evidence="2" type="ORF">PACLA_8A080051</name>
</gene>
<protein>
    <submittedName>
        <fullName evidence="3">Uncharacterized protein</fullName>
    </submittedName>
</protein>
<dbReference type="AlphaFoldDB" id="A0A6S7KT47"/>
<dbReference type="EMBL" id="CACRXK020035801">
    <property type="protein sequence ID" value="CAB4044681.1"/>
    <property type="molecule type" value="Genomic_DNA"/>
</dbReference>
<evidence type="ECO:0000313" key="4">
    <source>
        <dbReference type="Proteomes" id="UP001152795"/>
    </source>
</evidence>
<name>A0A6S7KT47_PARCT</name>
<evidence type="ECO:0000256" key="1">
    <source>
        <dbReference type="SAM" id="MobiDB-lite"/>
    </source>
</evidence>
<evidence type="ECO:0000313" key="3">
    <source>
        <dbReference type="EMBL" id="CAB4044681.1"/>
    </source>
</evidence>
<keyword evidence="4" id="KW-1185">Reference proteome</keyword>
<dbReference type="Proteomes" id="UP001152795">
    <property type="component" value="Unassembled WGS sequence"/>
</dbReference>
<comment type="caution">
    <text evidence="3">The sequence shown here is derived from an EMBL/GenBank/DDBJ whole genome shotgun (WGS) entry which is preliminary data.</text>
</comment>
<sequence>VSVDPHSEIGTQPGEKSCDAEISNNRGIGPYNFSPVEKIGLFCLCHLANAPENRELFKKEKLEDYLICVCWFTQRCPEVAHLTPKLDGFERLEPPRLESIAKAYLSKCFGRKIK</sequence>
<feature type="non-terminal residue" evidence="3">
    <location>
        <position position="1"/>
    </location>
</feature>
<accession>A0A6S7KT47</accession>
<feature type="region of interest" description="Disordered" evidence="1">
    <location>
        <begin position="1"/>
        <end position="22"/>
    </location>
</feature>
<evidence type="ECO:0000313" key="2">
    <source>
        <dbReference type="EMBL" id="CAB4018739.1"/>
    </source>
</evidence>